<dbReference type="Pfam" id="PF04909">
    <property type="entry name" value="Amidohydro_2"/>
    <property type="match status" value="1"/>
</dbReference>
<dbReference type="InterPro" id="IPR032466">
    <property type="entry name" value="Metal_Hydrolase"/>
</dbReference>
<organism evidence="3 4">
    <name type="scientific">Thraustotheca clavata</name>
    <dbReference type="NCBI Taxonomy" id="74557"/>
    <lineage>
        <taxon>Eukaryota</taxon>
        <taxon>Sar</taxon>
        <taxon>Stramenopiles</taxon>
        <taxon>Oomycota</taxon>
        <taxon>Saprolegniomycetes</taxon>
        <taxon>Saprolegniales</taxon>
        <taxon>Achlyaceae</taxon>
        <taxon>Thraustotheca</taxon>
    </lineage>
</organism>
<dbReference type="InterPro" id="IPR006680">
    <property type="entry name" value="Amidohydro-rel"/>
</dbReference>
<feature type="domain" description="Amidohydrolase-related" evidence="2">
    <location>
        <begin position="17"/>
        <end position="261"/>
    </location>
</feature>
<evidence type="ECO:0000259" key="2">
    <source>
        <dbReference type="Pfam" id="PF04909"/>
    </source>
</evidence>
<reference evidence="3 4" key="1">
    <citation type="journal article" date="2014" name="Genome Biol. Evol.">
        <title>The secreted proteins of Achlya hypogyna and Thraustotheca clavata identify the ancestral oomycete secretome and reveal gene acquisitions by horizontal gene transfer.</title>
        <authorList>
            <person name="Misner I."/>
            <person name="Blouin N."/>
            <person name="Leonard G."/>
            <person name="Richards T.A."/>
            <person name="Lane C.E."/>
        </authorList>
    </citation>
    <scope>NUCLEOTIDE SEQUENCE [LARGE SCALE GENOMIC DNA]</scope>
    <source>
        <strain evidence="3 4">ATCC 34112</strain>
    </source>
</reference>
<dbReference type="OrthoDB" id="2135488at2759"/>
<dbReference type="AlphaFoldDB" id="A0A1V9Y8K2"/>
<keyword evidence="4" id="KW-1185">Reference proteome</keyword>
<dbReference type="GO" id="GO:0016787">
    <property type="term" value="F:hydrolase activity"/>
    <property type="evidence" value="ECO:0007669"/>
    <property type="project" value="InterPro"/>
</dbReference>
<name>A0A1V9Y8K2_9STRA</name>
<dbReference type="PANTHER" id="PTHR43569:SF2">
    <property type="entry name" value="AMIDOHYDROLASE-RELATED DOMAIN-CONTAINING PROTEIN"/>
    <property type="match status" value="1"/>
</dbReference>
<dbReference type="PANTHER" id="PTHR43569">
    <property type="entry name" value="AMIDOHYDROLASE"/>
    <property type="match status" value="1"/>
</dbReference>
<dbReference type="Proteomes" id="UP000243217">
    <property type="component" value="Unassembled WGS sequence"/>
</dbReference>
<comment type="similarity">
    <text evidence="1">Belongs to the metallo-dependent hydrolases superfamily.</text>
</comment>
<protein>
    <recommendedName>
        <fullName evidence="2">Amidohydrolase-related domain-containing protein</fullName>
    </recommendedName>
</protein>
<accession>A0A1V9Y8K2</accession>
<evidence type="ECO:0000313" key="4">
    <source>
        <dbReference type="Proteomes" id="UP000243217"/>
    </source>
</evidence>
<comment type="caution">
    <text evidence="3">The sequence shown here is derived from an EMBL/GenBank/DDBJ whole genome shotgun (WGS) entry which is preliminary data.</text>
</comment>
<sequence>MPDDGLGEVQFLEKLVASGRAPTLAGIVAACDLSHPDVDEHLKQLVVASTKLRGIRFMLDYEGPYDGKNATHISCSRHNTDYLRDTSGAAEKFEHGYGLLAKYQLSFDLQCCPAQLDAAAALAARHPNVPLVIDHLGKLRRLSLDGSALDAAKLEEWRHGLRKMAALPHVYVKISMLGYIVPNWHQDAKKEAYVKDLVREVIALFGTKRCMFDSNWHQNGAAADSGPSMQELFDKYQSLVADFDEESQHDLFSGTAAAFYRV</sequence>
<proteinExistence type="inferred from homology"/>
<gene>
    <name evidence="3" type="ORF">THRCLA_23258</name>
</gene>
<dbReference type="InterPro" id="IPR052350">
    <property type="entry name" value="Metallo-dep_Lactonases"/>
</dbReference>
<dbReference type="SUPFAM" id="SSF51556">
    <property type="entry name" value="Metallo-dependent hydrolases"/>
    <property type="match status" value="1"/>
</dbReference>
<evidence type="ECO:0000256" key="1">
    <source>
        <dbReference type="ARBA" id="ARBA00038310"/>
    </source>
</evidence>
<evidence type="ECO:0000313" key="3">
    <source>
        <dbReference type="EMBL" id="OQR81998.1"/>
    </source>
</evidence>
<dbReference type="Gene3D" id="3.20.20.140">
    <property type="entry name" value="Metal-dependent hydrolases"/>
    <property type="match status" value="1"/>
</dbReference>
<dbReference type="EMBL" id="JNBS01004855">
    <property type="protein sequence ID" value="OQR81998.1"/>
    <property type="molecule type" value="Genomic_DNA"/>
</dbReference>